<dbReference type="Proteomes" id="UP001553715">
    <property type="component" value="Unassembled WGS sequence"/>
</dbReference>
<dbReference type="PANTHER" id="PTHR28008">
    <property type="entry name" value="DOMAIN PROTEIN, PUTATIVE (AFU_ORTHOLOGUE AFUA_3G10980)-RELATED"/>
    <property type="match status" value="1"/>
</dbReference>
<sequence length="151" mass="16217">MPTPAPRPRWVLWALVAYAAAAGILLLSPIGPGRILEVVVEWMRDDVGIPGFRQGWIEAPANVVLFIPLGFLLTLLFRKAWAGVLLALVLSVSAELVQALLPARSTSARDVVANALGAVIGAVLAWLFVVLRRGRIRRGSAAPRGTRADPR</sequence>
<keyword evidence="4" id="KW-1185">Reference proteome</keyword>
<evidence type="ECO:0000256" key="1">
    <source>
        <dbReference type="SAM" id="Phobius"/>
    </source>
</evidence>
<dbReference type="InterPro" id="IPR006976">
    <property type="entry name" value="VanZ-like"/>
</dbReference>
<dbReference type="PANTHER" id="PTHR28008:SF1">
    <property type="entry name" value="DOMAIN PROTEIN, PUTATIVE (AFU_ORTHOLOGUE AFUA_3G10980)-RELATED"/>
    <property type="match status" value="1"/>
</dbReference>
<feature type="transmembrane region" description="Helical" evidence="1">
    <location>
        <begin position="84"/>
        <end position="101"/>
    </location>
</feature>
<evidence type="ECO:0000313" key="3">
    <source>
        <dbReference type="EMBL" id="MEW1976056.1"/>
    </source>
</evidence>
<dbReference type="Pfam" id="PF04892">
    <property type="entry name" value="VanZ"/>
    <property type="match status" value="1"/>
</dbReference>
<dbReference type="RefSeq" id="WP_052166721.1">
    <property type="nucleotide sequence ID" value="NZ_JBFBMH010000021.1"/>
</dbReference>
<keyword evidence="1" id="KW-0472">Membrane</keyword>
<feature type="domain" description="VanZ-like" evidence="2">
    <location>
        <begin position="58"/>
        <end position="128"/>
    </location>
</feature>
<name>A0ABV3LJH5_9MICO</name>
<reference evidence="3 4" key="1">
    <citation type="submission" date="2024-06" db="EMBL/GenBank/DDBJ databases">
        <title>The Natural Products Discovery Center: Release of the First 8490 Sequenced Strains for Exploring Actinobacteria Biosynthetic Diversity.</title>
        <authorList>
            <person name="Kalkreuter E."/>
            <person name="Kautsar S.A."/>
            <person name="Yang D."/>
            <person name="Bader C.D."/>
            <person name="Teijaro C.N."/>
            <person name="Fluegel L."/>
            <person name="Davis C.M."/>
            <person name="Simpson J.R."/>
            <person name="Lauterbach L."/>
            <person name="Steele A.D."/>
            <person name="Gui C."/>
            <person name="Meng S."/>
            <person name="Li G."/>
            <person name="Viehrig K."/>
            <person name="Ye F."/>
            <person name="Su P."/>
            <person name="Kiefer A.F."/>
            <person name="Nichols A."/>
            <person name="Cepeda A.J."/>
            <person name="Yan W."/>
            <person name="Fan B."/>
            <person name="Jiang Y."/>
            <person name="Adhikari A."/>
            <person name="Zheng C.-J."/>
            <person name="Schuster L."/>
            <person name="Cowan T.M."/>
            <person name="Smanski M.J."/>
            <person name="Chevrette M.G."/>
            <person name="De Carvalho L.P.S."/>
            <person name="Shen B."/>
        </authorList>
    </citation>
    <scope>NUCLEOTIDE SEQUENCE [LARGE SCALE GENOMIC DNA]</scope>
    <source>
        <strain evidence="3 4">NPDC077434</strain>
    </source>
</reference>
<keyword evidence="1" id="KW-1133">Transmembrane helix</keyword>
<feature type="transmembrane region" description="Helical" evidence="1">
    <location>
        <begin position="12"/>
        <end position="36"/>
    </location>
</feature>
<evidence type="ECO:0000259" key="2">
    <source>
        <dbReference type="Pfam" id="PF04892"/>
    </source>
</evidence>
<keyword evidence="1" id="KW-0812">Transmembrane</keyword>
<comment type="caution">
    <text evidence="3">The sequence shown here is derived from an EMBL/GenBank/DDBJ whole genome shotgun (WGS) entry which is preliminary data.</text>
</comment>
<feature type="transmembrane region" description="Helical" evidence="1">
    <location>
        <begin position="113"/>
        <end position="131"/>
    </location>
</feature>
<evidence type="ECO:0000313" key="4">
    <source>
        <dbReference type="Proteomes" id="UP001553715"/>
    </source>
</evidence>
<protein>
    <submittedName>
        <fullName evidence="3">VanZ family protein</fullName>
    </submittedName>
</protein>
<organism evidence="3 4">
    <name type="scientific">Microbacterium profundi</name>
    <dbReference type="NCBI Taxonomy" id="450380"/>
    <lineage>
        <taxon>Bacteria</taxon>
        <taxon>Bacillati</taxon>
        <taxon>Actinomycetota</taxon>
        <taxon>Actinomycetes</taxon>
        <taxon>Micrococcales</taxon>
        <taxon>Microbacteriaceae</taxon>
        <taxon>Microbacterium</taxon>
    </lineage>
</organism>
<accession>A0ABV3LJH5</accession>
<dbReference type="EMBL" id="JBFBMH010000021">
    <property type="protein sequence ID" value="MEW1976056.1"/>
    <property type="molecule type" value="Genomic_DNA"/>
</dbReference>
<gene>
    <name evidence="3" type="ORF">AB0301_13435</name>
</gene>
<feature type="transmembrane region" description="Helical" evidence="1">
    <location>
        <begin position="56"/>
        <end position="77"/>
    </location>
</feature>
<proteinExistence type="predicted"/>